<protein>
    <submittedName>
        <fullName evidence="1">Uncharacterized protein</fullName>
    </submittedName>
</protein>
<sequence length="68" mass="7322">MGDPPAEHGAGGVLLIKMGGVKVPGHPGKQIHVRFADGLCRAGTLARRKLIDVQAFYDPILLSVHFYQ</sequence>
<comment type="caution">
    <text evidence="1">The sequence shown here is derived from an EMBL/GenBank/DDBJ whole genome shotgun (WGS) entry which is preliminary data.</text>
</comment>
<evidence type="ECO:0000313" key="1">
    <source>
        <dbReference type="EMBL" id="MPN47987.1"/>
    </source>
</evidence>
<organism evidence="1">
    <name type="scientific">bioreactor metagenome</name>
    <dbReference type="NCBI Taxonomy" id="1076179"/>
    <lineage>
        <taxon>unclassified sequences</taxon>
        <taxon>metagenomes</taxon>
        <taxon>ecological metagenomes</taxon>
    </lineage>
</organism>
<dbReference type="EMBL" id="VSSQ01109915">
    <property type="protein sequence ID" value="MPN47987.1"/>
    <property type="molecule type" value="Genomic_DNA"/>
</dbReference>
<dbReference type="AlphaFoldDB" id="A0A645I9G9"/>
<accession>A0A645I9G9</accession>
<reference evidence="1" key="1">
    <citation type="submission" date="2019-08" db="EMBL/GenBank/DDBJ databases">
        <authorList>
            <person name="Kucharzyk K."/>
            <person name="Murdoch R.W."/>
            <person name="Higgins S."/>
            <person name="Loffler F."/>
        </authorList>
    </citation>
    <scope>NUCLEOTIDE SEQUENCE</scope>
</reference>
<gene>
    <name evidence="1" type="ORF">SDC9_195591</name>
</gene>
<name>A0A645I9G9_9ZZZZ</name>
<proteinExistence type="predicted"/>